<evidence type="ECO:0000256" key="3">
    <source>
        <dbReference type="ARBA" id="ARBA00022475"/>
    </source>
</evidence>
<dbReference type="Pfam" id="PF21088">
    <property type="entry name" value="MS_channel_1st"/>
    <property type="match status" value="1"/>
</dbReference>
<dbReference type="Pfam" id="PF21082">
    <property type="entry name" value="MS_channel_3rd"/>
    <property type="match status" value="1"/>
</dbReference>
<evidence type="ECO:0000259" key="8">
    <source>
        <dbReference type="Pfam" id="PF00924"/>
    </source>
</evidence>
<dbReference type="Gene3D" id="3.30.70.100">
    <property type="match status" value="1"/>
</dbReference>
<dbReference type="SUPFAM" id="SSF82689">
    <property type="entry name" value="Mechanosensitive channel protein MscS (YggB), C-terminal domain"/>
    <property type="match status" value="1"/>
</dbReference>
<sequence>MFTIEFSRIVDPVMLKLDRWSLDAAKLIPNLILAVFMLIAFRYIASYTSRIVTRILTRLSSNTALIGLLAALTKISIFMVGIFFALGLMGLEKTVASLVAGAGVLALAIGFAFQDLTANFISGAFIAIQRPISVGDIIETNGFTGKVLSINLRSVLLDNFAGQYVELPSKDIFQKPIVNYSNSGERRIQLQCGVAYDSDLNSVEELAVDTIKALDFLSATRPVELQFTQFGDSSIDFQLLFWIDPLKGGPGPAKSKAIKSLKVAFEKAGIVIPFPVRTLEYVPKPDLSTDVG</sequence>
<dbReference type="PANTHER" id="PTHR30221">
    <property type="entry name" value="SMALL-CONDUCTANCE MECHANOSENSITIVE CHANNEL"/>
    <property type="match status" value="1"/>
</dbReference>
<keyword evidence="6 7" id="KW-0472">Membrane</keyword>
<evidence type="ECO:0000313" key="11">
    <source>
        <dbReference type="EMBL" id="PWJ59612.1"/>
    </source>
</evidence>
<comment type="similarity">
    <text evidence="2">Belongs to the MscS (TC 1.A.23) family.</text>
</comment>
<dbReference type="SUPFAM" id="SSF50182">
    <property type="entry name" value="Sm-like ribonucleoproteins"/>
    <property type="match status" value="1"/>
</dbReference>
<evidence type="ECO:0000256" key="5">
    <source>
        <dbReference type="ARBA" id="ARBA00022989"/>
    </source>
</evidence>
<evidence type="ECO:0000256" key="6">
    <source>
        <dbReference type="ARBA" id="ARBA00023136"/>
    </source>
</evidence>
<dbReference type="PANTHER" id="PTHR30221:SF1">
    <property type="entry name" value="SMALL-CONDUCTANCE MECHANOSENSITIVE CHANNEL"/>
    <property type="match status" value="1"/>
</dbReference>
<dbReference type="OrthoDB" id="1522493at2"/>
<dbReference type="EMBL" id="QGDT01000002">
    <property type="protein sequence ID" value="PWJ59612.1"/>
    <property type="molecule type" value="Genomic_DNA"/>
</dbReference>
<protein>
    <submittedName>
        <fullName evidence="11">Small conductance mechanosensitive channel</fullName>
    </submittedName>
</protein>
<evidence type="ECO:0000313" key="12">
    <source>
        <dbReference type="Proteomes" id="UP000245880"/>
    </source>
</evidence>
<dbReference type="Gene3D" id="1.10.287.1260">
    <property type="match status" value="1"/>
</dbReference>
<dbReference type="Proteomes" id="UP000245880">
    <property type="component" value="Unassembled WGS sequence"/>
</dbReference>
<feature type="transmembrane region" description="Helical" evidence="7">
    <location>
        <begin position="65"/>
        <end position="89"/>
    </location>
</feature>
<dbReference type="SUPFAM" id="SSF82861">
    <property type="entry name" value="Mechanosensitive channel protein MscS (YggB), transmembrane region"/>
    <property type="match status" value="1"/>
</dbReference>
<feature type="domain" description="Mechanosensitive ion channel MscS" evidence="8">
    <location>
        <begin position="115"/>
        <end position="181"/>
    </location>
</feature>
<comment type="caution">
    <text evidence="11">The sequence shown here is derived from an EMBL/GenBank/DDBJ whole genome shotgun (WGS) entry which is preliminary data.</text>
</comment>
<keyword evidence="12" id="KW-1185">Reference proteome</keyword>
<dbReference type="InterPro" id="IPR011066">
    <property type="entry name" value="MscS_channel_C_sf"/>
</dbReference>
<gene>
    <name evidence="11" type="ORF">CLV98_102446</name>
</gene>
<reference evidence="11 12" key="1">
    <citation type="submission" date="2018-03" db="EMBL/GenBank/DDBJ databases">
        <title>Genomic Encyclopedia of Archaeal and Bacterial Type Strains, Phase II (KMG-II): from individual species to whole genera.</title>
        <authorList>
            <person name="Goeker M."/>
        </authorList>
    </citation>
    <scope>NUCLEOTIDE SEQUENCE [LARGE SCALE GENOMIC DNA]</scope>
    <source>
        <strain evidence="11 12">DSM 100346</strain>
    </source>
</reference>
<accession>A0A316APV9</accession>
<dbReference type="InterPro" id="IPR045275">
    <property type="entry name" value="MscS_archaea/bacteria_type"/>
</dbReference>
<dbReference type="Pfam" id="PF00924">
    <property type="entry name" value="MS_channel_2nd"/>
    <property type="match status" value="1"/>
</dbReference>
<evidence type="ECO:0000259" key="9">
    <source>
        <dbReference type="Pfam" id="PF21082"/>
    </source>
</evidence>
<dbReference type="AlphaFoldDB" id="A0A316APV9"/>
<dbReference type="InterPro" id="IPR010920">
    <property type="entry name" value="LSM_dom_sf"/>
</dbReference>
<proteinExistence type="inferred from homology"/>
<dbReference type="GO" id="GO:0005886">
    <property type="term" value="C:plasma membrane"/>
    <property type="evidence" value="ECO:0007669"/>
    <property type="project" value="UniProtKB-SubCell"/>
</dbReference>
<evidence type="ECO:0000256" key="4">
    <source>
        <dbReference type="ARBA" id="ARBA00022692"/>
    </source>
</evidence>
<name>A0A316APV9_9BACT</name>
<keyword evidence="4 7" id="KW-0812">Transmembrane</keyword>
<evidence type="ECO:0000256" key="7">
    <source>
        <dbReference type="SAM" id="Phobius"/>
    </source>
</evidence>
<keyword evidence="3" id="KW-1003">Cell membrane</keyword>
<dbReference type="Gene3D" id="2.30.30.60">
    <property type="match status" value="1"/>
</dbReference>
<organism evidence="11 12">
    <name type="scientific">Dyadobacter jejuensis</name>
    <dbReference type="NCBI Taxonomy" id="1082580"/>
    <lineage>
        <taxon>Bacteria</taxon>
        <taxon>Pseudomonadati</taxon>
        <taxon>Bacteroidota</taxon>
        <taxon>Cytophagia</taxon>
        <taxon>Cytophagales</taxon>
        <taxon>Spirosomataceae</taxon>
        <taxon>Dyadobacter</taxon>
    </lineage>
</organism>
<dbReference type="InterPro" id="IPR049278">
    <property type="entry name" value="MS_channel_C"/>
</dbReference>
<dbReference type="InterPro" id="IPR049142">
    <property type="entry name" value="MS_channel_1st"/>
</dbReference>
<dbReference type="RefSeq" id="WP_109673459.1">
    <property type="nucleotide sequence ID" value="NZ_QGDT01000002.1"/>
</dbReference>
<feature type="transmembrane region" description="Helical" evidence="7">
    <location>
        <begin position="27"/>
        <end position="45"/>
    </location>
</feature>
<feature type="transmembrane region" description="Helical" evidence="7">
    <location>
        <begin position="95"/>
        <end position="113"/>
    </location>
</feature>
<dbReference type="GO" id="GO:0008381">
    <property type="term" value="F:mechanosensitive monoatomic ion channel activity"/>
    <property type="evidence" value="ECO:0007669"/>
    <property type="project" value="InterPro"/>
</dbReference>
<evidence type="ECO:0000256" key="2">
    <source>
        <dbReference type="ARBA" id="ARBA00008017"/>
    </source>
</evidence>
<evidence type="ECO:0000256" key="1">
    <source>
        <dbReference type="ARBA" id="ARBA00004651"/>
    </source>
</evidence>
<dbReference type="InterPro" id="IPR011014">
    <property type="entry name" value="MscS_channel_TM-2"/>
</dbReference>
<dbReference type="InterPro" id="IPR023408">
    <property type="entry name" value="MscS_beta-dom_sf"/>
</dbReference>
<keyword evidence="5 7" id="KW-1133">Transmembrane helix</keyword>
<evidence type="ECO:0000259" key="10">
    <source>
        <dbReference type="Pfam" id="PF21088"/>
    </source>
</evidence>
<comment type="subcellular location">
    <subcellularLocation>
        <location evidence="1">Cell membrane</location>
        <topology evidence="1">Multi-pass membrane protein</topology>
    </subcellularLocation>
</comment>
<dbReference type="InterPro" id="IPR006685">
    <property type="entry name" value="MscS_channel_2nd"/>
</dbReference>
<feature type="domain" description="Mechanosensitive ion channel MscS C-terminal" evidence="9">
    <location>
        <begin position="189"/>
        <end position="272"/>
    </location>
</feature>
<feature type="domain" description="Mechanosensitive ion channel transmembrane helices 2/3" evidence="10">
    <location>
        <begin position="72"/>
        <end position="114"/>
    </location>
</feature>